<comment type="caution">
    <text evidence="3">The sequence shown here is derived from an EMBL/GenBank/DDBJ whole genome shotgun (WGS) entry which is preliminary data.</text>
</comment>
<feature type="region of interest" description="Disordered" evidence="1">
    <location>
        <begin position="29"/>
        <end position="90"/>
    </location>
</feature>
<protein>
    <submittedName>
        <fullName evidence="3">Uncharacterized protein</fullName>
    </submittedName>
</protein>
<organism evidence="3 4">
    <name type="scientific">Saccharothrix saharensis</name>
    <dbReference type="NCBI Taxonomy" id="571190"/>
    <lineage>
        <taxon>Bacteria</taxon>
        <taxon>Bacillati</taxon>
        <taxon>Actinomycetota</taxon>
        <taxon>Actinomycetes</taxon>
        <taxon>Pseudonocardiales</taxon>
        <taxon>Pseudonocardiaceae</taxon>
        <taxon>Saccharothrix</taxon>
    </lineage>
</organism>
<feature type="chain" id="PRO_5039567846" evidence="2">
    <location>
        <begin position="17"/>
        <end position="222"/>
    </location>
</feature>
<evidence type="ECO:0000256" key="1">
    <source>
        <dbReference type="SAM" id="MobiDB-lite"/>
    </source>
</evidence>
<dbReference type="RefSeq" id="WP_141980961.1">
    <property type="nucleotide sequence ID" value="NZ_VFPP01000001.1"/>
</dbReference>
<feature type="region of interest" description="Disordered" evidence="1">
    <location>
        <begin position="137"/>
        <end position="222"/>
    </location>
</feature>
<feature type="compositionally biased region" description="Gly residues" evidence="1">
    <location>
        <begin position="203"/>
        <end position="214"/>
    </location>
</feature>
<dbReference type="Proteomes" id="UP000316628">
    <property type="component" value="Unassembled WGS sequence"/>
</dbReference>
<evidence type="ECO:0000256" key="2">
    <source>
        <dbReference type="SAM" id="SignalP"/>
    </source>
</evidence>
<reference evidence="3 4" key="1">
    <citation type="submission" date="2019-06" db="EMBL/GenBank/DDBJ databases">
        <title>Sequencing the genomes of 1000 actinobacteria strains.</title>
        <authorList>
            <person name="Klenk H.-P."/>
        </authorList>
    </citation>
    <scope>NUCLEOTIDE SEQUENCE [LARGE SCALE GENOMIC DNA]</scope>
    <source>
        <strain evidence="3 4">DSM 45456</strain>
    </source>
</reference>
<dbReference type="AlphaFoldDB" id="A0A543JJZ3"/>
<feature type="compositionally biased region" description="Basic and acidic residues" evidence="1">
    <location>
        <begin position="46"/>
        <end position="56"/>
    </location>
</feature>
<gene>
    <name evidence="3" type="ORF">FHX81_5590</name>
</gene>
<keyword evidence="4" id="KW-1185">Reference proteome</keyword>
<name>A0A543JJZ3_9PSEU</name>
<evidence type="ECO:0000313" key="3">
    <source>
        <dbReference type="EMBL" id="TQM83172.1"/>
    </source>
</evidence>
<accession>A0A543JJZ3</accession>
<dbReference type="OrthoDB" id="3698637at2"/>
<proteinExistence type="predicted"/>
<evidence type="ECO:0000313" key="4">
    <source>
        <dbReference type="Proteomes" id="UP000316628"/>
    </source>
</evidence>
<feature type="compositionally biased region" description="Low complexity" evidence="1">
    <location>
        <begin position="137"/>
        <end position="170"/>
    </location>
</feature>
<feature type="signal peptide" evidence="2">
    <location>
        <begin position="1"/>
        <end position="16"/>
    </location>
</feature>
<sequence>MSGVAFVFGMCALSFAAGCVLTAVMLRREPPPDPRPEPAPAPPPRFEPRFPPEDYATKPIHRNPVMGLPPALPTQRPARPNLVVVPDPKPSAVLPVRQDAVRRMHVVRPAPTLVEPAGEADAAGAIAEGPVPPKPLAVVAGGANTGAPAAEAAGTENPAAGEEPAEPVNPTGSALPQEEPAGHEPEAVQPEPTPGQPEAEPVTGGGTRVRGGPPGIHPVAGR</sequence>
<dbReference type="EMBL" id="VFPP01000001">
    <property type="protein sequence ID" value="TQM83172.1"/>
    <property type="molecule type" value="Genomic_DNA"/>
</dbReference>
<keyword evidence="2" id="KW-0732">Signal</keyword>